<gene>
    <name evidence="1" type="ORF">NCTC5338_00967</name>
</gene>
<organism evidence="1 2">
    <name type="scientific">Streptococcus australis</name>
    <dbReference type="NCBI Taxonomy" id="113107"/>
    <lineage>
        <taxon>Bacteria</taxon>
        <taxon>Bacillati</taxon>
        <taxon>Bacillota</taxon>
        <taxon>Bacilli</taxon>
        <taxon>Lactobacillales</taxon>
        <taxon>Streptococcaceae</taxon>
        <taxon>Streptococcus</taxon>
    </lineage>
</organism>
<proteinExistence type="predicted"/>
<dbReference type="Proteomes" id="UP000307982">
    <property type="component" value="Chromosome"/>
</dbReference>
<accession>A0A4V0BQV8</accession>
<evidence type="ECO:0000313" key="1">
    <source>
        <dbReference type="EMBL" id="VTS70975.1"/>
    </source>
</evidence>
<reference evidence="1 2" key="1">
    <citation type="submission" date="2019-05" db="EMBL/GenBank/DDBJ databases">
        <authorList>
            <consortium name="Pathogen Informatics"/>
        </authorList>
    </citation>
    <scope>NUCLEOTIDE SEQUENCE [LARGE SCALE GENOMIC DNA]</scope>
    <source>
        <strain evidence="1 2">NCTC5338</strain>
    </source>
</reference>
<sequence length="523" mass="61783">MSEIAKFLIKNNLINETYTDYLVRQSPDGLREDEKKFFMSVLLKDREELKKIKVLKQDKIYEIFLKLSDHHFSVDNFFNEAIYDYFNKAFADNNENIIKGIEDYFKKIIFLQDVNDPQKITLNINSISRILYNKLVNPQEDHLFTKMKSYVLESQISDNINDDVKLLLLILDKKINLDVIVNTFNLDDSVNILNLDVSVNTLLEKIQNISKEADKQTLEKELLYLISKKINNKIPIIMFDPSDFQKVRSEQKEFYKTLWEKEKISLNSSTLLAILSIFEDKQIDSYENIYDKLNTLDAKKTIIKLLNYIDSNIFSNIEIYSHESNNLYITSNINSFRSIIRTYMNHEDKKIPFNLFNPTILWQELTNVQSKISRKHYKEILNTLDKDFITEQLNKSSISLPTFEELIENYKDSFTNKINIKTLEIGEMKSLVRRPNRKPDNRNDKQKKLAEYINQHSNIDDIKEKVINQYKVRDLLSIKNSINNKEIYIDILNKRKLSAKNSKNKIEQLIAELETKNELPSNM</sequence>
<protein>
    <submittedName>
        <fullName evidence="1">Uncharacterized protein</fullName>
    </submittedName>
</protein>
<dbReference type="EMBL" id="LR594040">
    <property type="protein sequence ID" value="VTS70975.1"/>
    <property type="molecule type" value="Genomic_DNA"/>
</dbReference>
<name>A0A4V0BQV8_9STRE</name>
<dbReference type="AlphaFoldDB" id="A0A4V0BQV8"/>
<evidence type="ECO:0000313" key="2">
    <source>
        <dbReference type="Proteomes" id="UP000307982"/>
    </source>
</evidence>